<keyword evidence="2" id="KW-0732">Signal</keyword>
<evidence type="ECO:0000313" key="5">
    <source>
        <dbReference type="Proteomes" id="UP000830401"/>
    </source>
</evidence>
<dbReference type="RefSeq" id="WP_245126880.1">
    <property type="nucleotide sequence ID" value="NZ_CP095064.1"/>
</dbReference>
<dbReference type="SUPFAM" id="SSF52266">
    <property type="entry name" value="SGNH hydrolase"/>
    <property type="match status" value="1"/>
</dbReference>
<reference evidence="4" key="1">
    <citation type="submission" date="2022-04" db="EMBL/GenBank/DDBJ databases">
        <title>Hymenobacter sp. isolated from the air.</title>
        <authorList>
            <person name="Won M."/>
            <person name="Lee C.-M."/>
            <person name="Woen H.-Y."/>
            <person name="Kwon S.-W."/>
        </authorList>
    </citation>
    <scope>NUCLEOTIDE SEQUENCE</scope>
    <source>
        <strain evidence="4">5420S-77</strain>
        <plasmid evidence="4">unnamed3</plasmid>
    </source>
</reference>
<keyword evidence="5" id="KW-1185">Reference proteome</keyword>
<dbReference type="PANTHER" id="PTHR22901">
    <property type="entry name" value="SIALATE O-ACETYLESTERASE"/>
    <property type="match status" value="1"/>
</dbReference>
<sequence length="499" mass="53877">MSFLFMYLSNPKKLLMMLTASLGSTAHATVRLPALVGNHMVVQRDVPVPVWGWAASGEQVGVTFRGHSYSATPNAAGRWQVTLPATPAGGPYTITIKGQNTLTVEDVLVGDVWLASGQSNMELPLRDKNAPAPGAYPLILNAEQEVAMANFPQIRQFTVQKVVAYQPQKESEGYSWQVCSPATAGSFSAVAYFFARDLHQHYHVPIGIISSPWGGTPAEAWVSAESLRQLPDFQAPLAALTQRPARPATPEKDAQITPTVLYNGMIAPLHPYALKGVIWYQGESNTGRGAQYRTLFPALIRDWRAHWGVELPFLFVQLANFTKTLPLPGPSDWAEVREAQALALALPRTGMAVAIDLGDPDDIHPANKQDVGHRLALVARQVAYGDKKIVATGPTFQRMRVDDKQVRLTFGNTGSGLMLRSGTTTLSGFAVAGLDGQFHWAAATLAGPTKVVLTCAAVPVPVAVRYSWANNPLGNLYNREGLPAVPFRTDVPTGAASKL</sequence>
<keyword evidence="4" id="KW-0614">Plasmid</keyword>
<dbReference type="PANTHER" id="PTHR22901:SF0">
    <property type="entry name" value="SIALATE O-ACETYLESTERASE"/>
    <property type="match status" value="1"/>
</dbReference>
<organism evidence="4 5">
    <name type="scientific">Hymenobacter volaticus</name>
    <dbReference type="NCBI Taxonomy" id="2932254"/>
    <lineage>
        <taxon>Bacteria</taxon>
        <taxon>Pseudomonadati</taxon>
        <taxon>Bacteroidota</taxon>
        <taxon>Cytophagia</taxon>
        <taxon>Cytophagales</taxon>
        <taxon>Hymenobacteraceae</taxon>
        <taxon>Hymenobacter</taxon>
    </lineage>
</organism>
<feature type="domain" description="Sialate O-acetylesterase" evidence="3">
    <location>
        <begin position="110"/>
        <end position="376"/>
    </location>
</feature>
<dbReference type="InterPro" id="IPR013783">
    <property type="entry name" value="Ig-like_fold"/>
</dbReference>
<feature type="chain" id="PRO_5047350779" evidence="2">
    <location>
        <begin position="29"/>
        <end position="499"/>
    </location>
</feature>
<dbReference type="Proteomes" id="UP000830401">
    <property type="component" value="Plasmid unnamed3"/>
</dbReference>
<dbReference type="InterPro" id="IPR039329">
    <property type="entry name" value="SIAE"/>
</dbReference>
<feature type="signal peptide" evidence="2">
    <location>
        <begin position="1"/>
        <end position="28"/>
    </location>
</feature>
<evidence type="ECO:0000313" key="4">
    <source>
        <dbReference type="EMBL" id="UOQ69126.1"/>
    </source>
</evidence>
<dbReference type="Gene3D" id="3.40.50.1110">
    <property type="entry name" value="SGNH hydrolase"/>
    <property type="match status" value="1"/>
</dbReference>
<evidence type="ECO:0000256" key="1">
    <source>
        <dbReference type="ARBA" id="ARBA00022801"/>
    </source>
</evidence>
<dbReference type="EMBL" id="CP095064">
    <property type="protein sequence ID" value="UOQ69126.1"/>
    <property type="molecule type" value="Genomic_DNA"/>
</dbReference>
<dbReference type="Gene3D" id="2.60.40.10">
    <property type="entry name" value="Immunoglobulins"/>
    <property type="match status" value="1"/>
</dbReference>
<dbReference type="Pfam" id="PF03629">
    <property type="entry name" value="SASA"/>
    <property type="match status" value="1"/>
</dbReference>
<name>A0ABY4GDY8_9BACT</name>
<dbReference type="InterPro" id="IPR005181">
    <property type="entry name" value="SASA"/>
</dbReference>
<geneLocation type="plasmid" evidence="4 5">
    <name>unnamed3</name>
</geneLocation>
<evidence type="ECO:0000259" key="3">
    <source>
        <dbReference type="Pfam" id="PF03629"/>
    </source>
</evidence>
<keyword evidence="1" id="KW-0378">Hydrolase</keyword>
<evidence type="ECO:0000256" key="2">
    <source>
        <dbReference type="SAM" id="SignalP"/>
    </source>
</evidence>
<protein>
    <submittedName>
        <fullName evidence="4">Sialate O-acetylesterase</fullName>
    </submittedName>
</protein>
<dbReference type="InterPro" id="IPR036514">
    <property type="entry name" value="SGNH_hydro_sf"/>
</dbReference>
<proteinExistence type="predicted"/>
<accession>A0ABY4GDY8</accession>
<gene>
    <name evidence="4" type="ORF">MUN86_25765</name>
</gene>